<dbReference type="EMBL" id="CAJVPD010000293">
    <property type="protein sequence ID" value="CAG8426419.1"/>
    <property type="molecule type" value="Genomic_DNA"/>
</dbReference>
<dbReference type="CDD" id="cd13880">
    <property type="entry name" value="CuRO_2_MaLCC_like"/>
    <property type="match status" value="1"/>
</dbReference>
<dbReference type="OrthoDB" id="5958943at2759"/>
<dbReference type="InterPro" id="IPR033138">
    <property type="entry name" value="Cu_oxidase_CS"/>
</dbReference>
<feature type="domain" description="Plastocyanin-like" evidence="8">
    <location>
        <begin position="208"/>
        <end position="361"/>
    </location>
</feature>
<name>A0A9W4NZS0_9EURO</name>
<keyword evidence="2" id="KW-0479">Metal-binding</keyword>
<keyword evidence="3" id="KW-0677">Repeat</keyword>
<feature type="chain" id="PRO_5040870409" description="Laccase" evidence="7">
    <location>
        <begin position="31"/>
        <end position="597"/>
    </location>
</feature>
<evidence type="ECO:0000259" key="8">
    <source>
        <dbReference type="Pfam" id="PF00394"/>
    </source>
</evidence>
<protein>
    <recommendedName>
        <fullName evidence="13">Laccase</fullName>
    </recommendedName>
</protein>
<keyword evidence="6" id="KW-0325">Glycoprotein</keyword>
<evidence type="ECO:0008006" key="13">
    <source>
        <dbReference type="Google" id="ProtNLM"/>
    </source>
</evidence>
<dbReference type="Gene3D" id="2.60.40.420">
    <property type="entry name" value="Cupredoxins - blue copper proteins"/>
    <property type="match status" value="3"/>
</dbReference>
<evidence type="ECO:0000256" key="6">
    <source>
        <dbReference type="ARBA" id="ARBA00023180"/>
    </source>
</evidence>
<feature type="domain" description="Plastocyanin-like" evidence="10">
    <location>
        <begin position="82"/>
        <end position="196"/>
    </location>
</feature>
<evidence type="ECO:0000256" key="4">
    <source>
        <dbReference type="ARBA" id="ARBA00023002"/>
    </source>
</evidence>
<dbReference type="GO" id="GO:0005507">
    <property type="term" value="F:copper ion binding"/>
    <property type="evidence" value="ECO:0007669"/>
    <property type="project" value="InterPro"/>
</dbReference>
<evidence type="ECO:0000313" key="11">
    <source>
        <dbReference type="EMBL" id="CAG8426419.1"/>
    </source>
</evidence>
<dbReference type="AlphaFoldDB" id="A0A9W4NZS0"/>
<evidence type="ECO:0000256" key="2">
    <source>
        <dbReference type="ARBA" id="ARBA00022723"/>
    </source>
</evidence>
<dbReference type="SUPFAM" id="SSF49503">
    <property type="entry name" value="Cupredoxins"/>
    <property type="match status" value="3"/>
</dbReference>
<evidence type="ECO:0000256" key="1">
    <source>
        <dbReference type="ARBA" id="ARBA00010609"/>
    </source>
</evidence>
<feature type="signal peptide" evidence="7">
    <location>
        <begin position="1"/>
        <end position="30"/>
    </location>
</feature>
<dbReference type="Pfam" id="PF00394">
    <property type="entry name" value="Cu-oxidase"/>
    <property type="match status" value="1"/>
</dbReference>
<evidence type="ECO:0000256" key="5">
    <source>
        <dbReference type="ARBA" id="ARBA00023008"/>
    </source>
</evidence>
<gene>
    <name evidence="11" type="ORF">PSALAMII_LOCUS10325</name>
</gene>
<reference evidence="11" key="1">
    <citation type="submission" date="2021-07" db="EMBL/GenBank/DDBJ databases">
        <authorList>
            <person name="Branca A.L. A."/>
        </authorList>
    </citation>
    <scope>NUCLEOTIDE SEQUENCE</scope>
</reference>
<dbReference type="PROSITE" id="PS00079">
    <property type="entry name" value="MULTICOPPER_OXIDASE1"/>
    <property type="match status" value="1"/>
</dbReference>
<dbReference type="Proteomes" id="UP001152592">
    <property type="component" value="Unassembled WGS sequence"/>
</dbReference>
<evidence type="ECO:0000313" key="12">
    <source>
        <dbReference type="Proteomes" id="UP001152592"/>
    </source>
</evidence>
<dbReference type="InterPro" id="IPR045087">
    <property type="entry name" value="Cu-oxidase_fam"/>
</dbReference>
<evidence type="ECO:0000256" key="7">
    <source>
        <dbReference type="SAM" id="SignalP"/>
    </source>
</evidence>
<dbReference type="CDD" id="cd13854">
    <property type="entry name" value="CuRO_1_MaLCC_like"/>
    <property type="match status" value="1"/>
</dbReference>
<organism evidence="11 12">
    <name type="scientific">Penicillium salamii</name>
    <dbReference type="NCBI Taxonomy" id="1612424"/>
    <lineage>
        <taxon>Eukaryota</taxon>
        <taxon>Fungi</taxon>
        <taxon>Dikarya</taxon>
        <taxon>Ascomycota</taxon>
        <taxon>Pezizomycotina</taxon>
        <taxon>Eurotiomycetes</taxon>
        <taxon>Eurotiomycetidae</taxon>
        <taxon>Eurotiales</taxon>
        <taxon>Aspergillaceae</taxon>
        <taxon>Penicillium</taxon>
    </lineage>
</organism>
<dbReference type="PANTHER" id="PTHR11709">
    <property type="entry name" value="MULTI-COPPER OXIDASE"/>
    <property type="match status" value="1"/>
</dbReference>
<keyword evidence="4" id="KW-0560">Oxidoreductase</keyword>
<dbReference type="InterPro" id="IPR011706">
    <property type="entry name" value="Cu-oxidase_C"/>
</dbReference>
<dbReference type="InterPro" id="IPR002355">
    <property type="entry name" value="Cu_oxidase_Cu_BS"/>
</dbReference>
<evidence type="ECO:0000259" key="9">
    <source>
        <dbReference type="Pfam" id="PF07731"/>
    </source>
</evidence>
<dbReference type="InterPro" id="IPR001117">
    <property type="entry name" value="Cu-oxidase_2nd"/>
</dbReference>
<dbReference type="Pfam" id="PF07732">
    <property type="entry name" value="Cu-oxidase_3"/>
    <property type="match status" value="1"/>
</dbReference>
<dbReference type="InterPro" id="IPR011707">
    <property type="entry name" value="Cu-oxidase-like_N"/>
</dbReference>
<keyword evidence="7" id="KW-0732">Signal</keyword>
<dbReference type="CDD" id="cd13901">
    <property type="entry name" value="CuRO_3_MaLCC_like"/>
    <property type="match status" value="1"/>
</dbReference>
<comment type="caution">
    <text evidence="11">The sequence shown here is derived from an EMBL/GenBank/DDBJ whole genome shotgun (WGS) entry which is preliminary data.</text>
</comment>
<sequence length="597" mass="65988">MSARESELQNMNTWSFFLLAVATCILSTNANSVNVTPRMKCETQLCGNTPTTRGCWGVYDLETNYYKTAPDTGKTVEVWLSVQEGTCNQDGYERPCMTFNGTMPGPPIIADWGDRLKVHVTNNLESNGTSVHWHGVHLRNSNQWDGVPGVTQCPIAPGESLTYDFKVTQYGTSWYHSHFSLQSSEGLFGPLIFNGPASANYDEDLGALFLQDWAHIPTFVEWEAKQKFGITSAQSATLINGTNTFNCTAEPHENCVGGGKKFEMGFQQGKKYRIRLINVAIDSQFQFSIDGHSLTVISNDFVPIKPYLADSIIVNVGQRYDVIVEANAPPGDYWLRGGWVQSCQGVANDHPESATGIVRYNLQSQRDPTSTSTLSGPTSCLDEPQANLVPYLEVDVGSIIDTTVEDVNVRLTNAAMFQWTINSSSLVLDWGRPTVQQIYDKERIFPSPYNVVEVEKESEAKEEWAVLVIENKAAAFFGGIAHPIHFHGHDFWILAQESHPWDGSSASFQTKNPVRRDTAVLPAHGYLALAFQLDNPGAWLVHCHIAWHASMGLALEFVESENSISTSMGGWKTLDSTCKSWSAWSRGAPYGQGDSGI</sequence>
<dbReference type="InterPro" id="IPR008972">
    <property type="entry name" value="Cupredoxin"/>
</dbReference>
<accession>A0A9W4NZS0</accession>
<proteinExistence type="inferred from homology"/>
<comment type="similarity">
    <text evidence="1">Belongs to the multicopper oxidase family.</text>
</comment>
<feature type="domain" description="Plastocyanin-like" evidence="9">
    <location>
        <begin position="437"/>
        <end position="562"/>
    </location>
</feature>
<dbReference type="GO" id="GO:0016491">
    <property type="term" value="F:oxidoreductase activity"/>
    <property type="evidence" value="ECO:0007669"/>
    <property type="project" value="UniProtKB-KW"/>
</dbReference>
<evidence type="ECO:0000259" key="10">
    <source>
        <dbReference type="Pfam" id="PF07732"/>
    </source>
</evidence>
<dbReference type="PROSITE" id="PS00080">
    <property type="entry name" value="MULTICOPPER_OXIDASE2"/>
    <property type="match status" value="1"/>
</dbReference>
<dbReference type="FunFam" id="2.60.40.420:FF:000038">
    <property type="entry name" value="Extracellular dihydrogeodin oxidase/laccase"/>
    <property type="match status" value="1"/>
</dbReference>
<dbReference type="PANTHER" id="PTHR11709:SF71">
    <property type="entry name" value="OXIDOREDUCTASE TPCJ"/>
    <property type="match status" value="1"/>
</dbReference>
<evidence type="ECO:0000256" key="3">
    <source>
        <dbReference type="ARBA" id="ARBA00022737"/>
    </source>
</evidence>
<keyword evidence="5" id="KW-0186">Copper</keyword>
<dbReference type="FunFam" id="2.60.40.420:FF:000021">
    <property type="entry name" value="Extracellular dihydrogeodin oxidase/laccase"/>
    <property type="match status" value="1"/>
</dbReference>
<dbReference type="Pfam" id="PF07731">
    <property type="entry name" value="Cu-oxidase_2"/>
    <property type="match status" value="1"/>
</dbReference>